<evidence type="ECO:0000256" key="2">
    <source>
        <dbReference type="ARBA" id="ARBA00022645"/>
    </source>
</evidence>
<dbReference type="Gene3D" id="3.40.50.1820">
    <property type="entry name" value="alpha/beta hydrolase"/>
    <property type="match status" value="1"/>
</dbReference>
<dbReference type="PRINTS" id="PR00724">
    <property type="entry name" value="CRBOXYPTASEC"/>
</dbReference>
<dbReference type="Gene3D" id="1.10.287.410">
    <property type="match status" value="1"/>
</dbReference>
<reference evidence="5" key="1">
    <citation type="submission" date="2016-04" db="EMBL/GenBank/DDBJ databases">
        <authorList>
            <person name="Evans L.H."/>
            <person name="Alamgir A."/>
            <person name="Owens N."/>
            <person name="Weber N.D."/>
            <person name="Virtaneva K."/>
            <person name="Barbian K."/>
            <person name="Babar A."/>
            <person name="Rosenke K."/>
        </authorList>
    </citation>
    <scope>NUCLEOTIDE SEQUENCE [LARGE SCALE GENOMIC DNA]</scope>
    <source>
        <strain evidence="5">CBS 101.48</strain>
    </source>
</reference>
<dbReference type="EMBL" id="LT552960">
    <property type="protein sequence ID" value="SAL99703.1"/>
    <property type="molecule type" value="Genomic_DNA"/>
</dbReference>
<dbReference type="InterPro" id="IPR029058">
    <property type="entry name" value="AB_hydrolase_fold"/>
</dbReference>
<evidence type="ECO:0000313" key="5">
    <source>
        <dbReference type="EMBL" id="SAL99703.1"/>
    </source>
</evidence>
<proteinExistence type="inferred from homology"/>
<feature type="chain" id="PRO_5007843349" description="Carboxypeptidase" evidence="4">
    <location>
        <begin position="23"/>
        <end position="464"/>
    </location>
</feature>
<protein>
    <recommendedName>
        <fullName evidence="7">Carboxypeptidase</fullName>
    </recommendedName>
</protein>
<keyword evidence="2" id="KW-0645">Protease</keyword>
<keyword evidence="2" id="KW-0121">Carboxypeptidase</keyword>
<dbReference type="OrthoDB" id="443318at2759"/>
<evidence type="ECO:0008006" key="7">
    <source>
        <dbReference type="Google" id="ProtNLM"/>
    </source>
</evidence>
<sequence length="464" mass="52662">MKAVTQWVSLLLFLSLISNALCINTPSISLTRRRLQQHHHPRKNTTLKSTFKQPNLCDPTVVQYSGYIQVDTNEHYFFWFFESRNKPAEDPLLMWLNGGPGCSSMTGLFEEIGPCGVNSDATQDIYNEVGSWNKVANLLFLDQPVGAGFSYGDNKVNSTEKAKLRAYRFLQRFFEALPQYQNLPFHLFGESFAGHFVPAFANYFLEMNQASDQNPDHIHINLASIGIGNGITDVLSQVQYAENMACYSSYGPVLDEKDCHEMRNNTPTCVKLLQECNDTGAVADCNKATTYCSKNVENIYLRSGRNVYDIRANKTDKAGTKYNRYLNSRPVRKLIGAKTPFHRCPSEIRRTFYNNGDYPKNYAPAVANLLNNGVRVLLYAGDADYRANWYGVHGWAQTFDFNGSEEYRTQILNPWMIDGQEMGQIQTASNLTFIRMYQAGHKAPYYQPKASLQMFANHINQAST</sequence>
<organism evidence="5">
    <name type="scientific">Absidia glauca</name>
    <name type="common">Pin mould</name>
    <dbReference type="NCBI Taxonomy" id="4829"/>
    <lineage>
        <taxon>Eukaryota</taxon>
        <taxon>Fungi</taxon>
        <taxon>Fungi incertae sedis</taxon>
        <taxon>Mucoromycota</taxon>
        <taxon>Mucoromycotina</taxon>
        <taxon>Mucoromycetes</taxon>
        <taxon>Mucorales</taxon>
        <taxon>Cunninghamellaceae</taxon>
        <taxon>Absidia</taxon>
    </lineage>
</organism>
<gene>
    <name evidence="5" type="primary">ABSGL_05348.1 scaffold 6959</name>
</gene>
<dbReference type="GO" id="GO:0006508">
    <property type="term" value="P:proteolysis"/>
    <property type="evidence" value="ECO:0007669"/>
    <property type="project" value="InterPro"/>
</dbReference>
<dbReference type="STRING" id="4829.A0A163JIW8"/>
<dbReference type="Proteomes" id="UP000078561">
    <property type="component" value="Unassembled WGS sequence"/>
</dbReference>
<keyword evidence="6" id="KW-1185">Reference proteome</keyword>
<dbReference type="OMA" id="EVWAKIL"/>
<keyword evidence="3" id="KW-0325">Glycoprotein</keyword>
<dbReference type="PANTHER" id="PTHR11802:SF64">
    <property type="entry name" value="CARBOXYPEPTIDASE"/>
    <property type="match status" value="1"/>
</dbReference>
<evidence type="ECO:0000256" key="4">
    <source>
        <dbReference type="SAM" id="SignalP"/>
    </source>
</evidence>
<dbReference type="InParanoid" id="A0A163JIW8"/>
<evidence type="ECO:0000313" key="6">
    <source>
        <dbReference type="Proteomes" id="UP000078561"/>
    </source>
</evidence>
<comment type="similarity">
    <text evidence="1">Belongs to the peptidase S10 family.</text>
</comment>
<feature type="signal peptide" evidence="4">
    <location>
        <begin position="1"/>
        <end position="22"/>
    </location>
</feature>
<dbReference type="GO" id="GO:0000324">
    <property type="term" value="C:fungal-type vacuole"/>
    <property type="evidence" value="ECO:0007669"/>
    <property type="project" value="TreeGrafter"/>
</dbReference>
<keyword evidence="4" id="KW-0732">Signal</keyword>
<keyword evidence="2" id="KW-0378">Hydrolase</keyword>
<dbReference type="SUPFAM" id="SSF53474">
    <property type="entry name" value="alpha/beta-Hydrolases"/>
    <property type="match status" value="1"/>
</dbReference>
<dbReference type="Pfam" id="PF00450">
    <property type="entry name" value="Peptidase_S10"/>
    <property type="match status" value="1"/>
</dbReference>
<dbReference type="GO" id="GO:0004185">
    <property type="term" value="F:serine-type carboxypeptidase activity"/>
    <property type="evidence" value="ECO:0007669"/>
    <property type="project" value="InterPro"/>
</dbReference>
<dbReference type="PANTHER" id="PTHR11802">
    <property type="entry name" value="SERINE PROTEASE FAMILY S10 SERINE CARBOXYPEPTIDASE"/>
    <property type="match status" value="1"/>
</dbReference>
<accession>A0A163JIW8</accession>
<evidence type="ECO:0000256" key="1">
    <source>
        <dbReference type="ARBA" id="ARBA00009431"/>
    </source>
</evidence>
<dbReference type="AlphaFoldDB" id="A0A163JIW8"/>
<name>A0A163JIW8_ABSGL</name>
<dbReference type="InterPro" id="IPR001563">
    <property type="entry name" value="Peptidase_S10"/>
</dbReference>
<evidence type="ECO:0000256" key="3">
    <source>
        <dbReference type="ARBA" id="ARBA00023180"/>
    </source>
</evidence>